<dbReference type="AlphaFoldDB" id="A0A319APR0"/>
<dbReference type="RefSeq" id="XP_025434374.1">
    <property type="nucleotide sequence ID" value="XM_025574210.1"/>
</dbReference>
<keyword evidence="2" id="KW-1185">Reference proteome</keyword>
<sequence length="74" mass="7952">MRSGNFVFSSILHSLPCCSSSSSASPFTFTSLGKNNTLSHLPAFPLTLPSCILYFPSPTTIALRLSKIPIYSPT</sequence>
<accession>A0A319APR0</accession>
<proteinExistence type="predicted"/>
<reference evidence="1 2" key="1">
    <citation type="submission" date="2016-12" db="EMBL/GenBank/DDBJ databases">
        <title>The genomes of Aspergillus section Nigri reveals drivers in fungal speciation.</title>
        <authorList>
            <consortium name="DOE Joint Genome Institute"/>
            <person name="Vesth T.C."/>
            <person name="Nybo J."/>
            <person name="Theobald S."/>
            <person name="Brandl J."/>
            <person name="Frisvad J.C."/>
            <person name="Nielsen K.F."/>
            <person name="Lyhne E.K."/>
            <person name="Kogle M.E."/>
            <person name="Kuo A."/>
            <person name="Riley R."/>
            <person name="Clum A."/>
            <person name="Nolan M."/>
            <person name="Lipzen A."/>
            <person name="Salamov A."/>
            <person name="Henrissat B."/>
            <person name="Wiebenga A."/>
            <person name="De Vries R.P."/>
            <person name="Grigoriev I.V."/>
            <person name="Mortensen U.H."/>
            <person name="Andersen M.R."/>
            <person name="Baker S.E."/>
        </authorList>
    </citation>
    <scope>NUCLEOTIDE SEQUENCE [LARGE SCALE GENOMIC DNA]</scope>
    <source>
        <strain evidence="1 2">JOP 1030-1</strain>
    </source>
</reference>
<dbReference type="GeneID" id="37075438"/>
<organism evidence="1 2">
    <name type="scientific">Aspergillus saccharolyticus JOP 1030-1</name>
    <dbReference type="NCBI Taxonomy" id="1450539"/>
    <lineage>
        <taxon>Eukaryota</taxon>
        <taxon>Fungi</taxon>
        <taxon>Dikarya</taxon>
        <taxon>Ascomycota</taxon>
        <taxon>Pezizomycotina</taxon>
        <taxon>Eurotiomycetes</taxon>
        <taxon>Eurotiomycetidae</taxon>
        <taxon>Eurotiales</taxon>
        <taxon>Aspergillaceae</taxon>
        <taxon>Aspergillus</taxon>
        <taxon>Aspergillus subgen. Circumdati</taxon>
    </lineage>
</organism>
<protein>
    <submittedName>
        <fullName evidence="1">Uncharacterized protein</fullName>
    </submittedName>
</protein>
<gene>
    <name evidence="1" type="ORF">BP01DRAFT_353538</name>
</gene>
<evidence type="ECO:0000313" key="1">
    <source>
        <dbReference type="EMBL" id="PYH48392.1"/>
    </source>
</evidence>
<evidence type="ECO:0000313" key="2">
    <source>
        <dbReference type="Proteomes" id="UP000248349"/>
    </source>
</evidence>
<dbReference type="Proteomes" id="UP000248349">
    <property type="component" value="Unassembled WGS sequence"/>
</dbReference>
<name>A0A319APR0_9EURO</name>
<dbReference type="EMBL" id="KZ821221">
    <property type="protein sequence ID" value="PYH48392.1"/>
    <property type="molecule type" value="Genomic_DNA"/>
</dbReference>